<dbReference type="OrthoDB" id="962256at2"/>
<proteinExistence type="predicted"/>
<dbReference type="InterPro" id="IPR035093">
    <property type="entry name" value="RelE/ParE_toxin_dom_sf"/>
</dbReference>
<name>A0A1W2H5N1_9BACT</name>
<reference evidence="3" key="1">
    <citation type="submission" date="2017-04" db="EMBL/GenBank/DDBJ databases">
        <authorList>
            <person name="Varghese N."/>
            <person name="Submissions S."/>
        </authorList>
    </citation>
    <scope>NUCLEOTIDE SEQUENCE [LARGE SCALE GENOMIC DNA]</scope>
    <source>
        <strain evidence="3">DSM 16537</strain>
    </source>
</reference>
<dbReference type="InterPro" id="IPR007712">
    <property type="entry name" value="RelE/ParE_toxin"/>
</dbReference>
<dbReference type="EMBL" id="LT838813">
    <property type="protein sequence ID" value="SMD44074.1"/>
    <property type="molecule type" value="Genomic_DNA"/>
</dbReference>
<dbReference type="SUPFAM" id="SSF143011">
    <property type="entry name" value="RelE-like"/>
    <property type="match status" value="1"/>
</dbReference>
<evidence type="ECO:0000313" key="2">
    <source>
        <dbReference type="EMBL" id="SMD44074.1"/>
    </source>
</evidence>
<evidence type="ECO:0000313" key="3">
    <source>
        <dbReference type="Proteomes" id="UP000192333"/>
    </source>
</evidence>
<dbReference type="Proteomes" id="UP000192333">
    <property type="component" value="Chromosome I"/>
</dbReference>
<dbReference type="STRING" id="758820.SAMN00777080_2689"/>
<accession>A0A1W2H5N1</accession>
<dbReference type="RefSeq" id="WP_084120907.1">
    <property type="nucleotide sequence ID" value="NZ_LT838813.1"/>
</dbReference>
<keyword evidence="3" id="KW-1185">Reference proteome</keyword>
<protein>
    <submittedName>
        <fullName evidence="2">Plasmid stabilization system protein ParE</fullName>
    </submittedName>
</protein>
<gene>
    <name evidence="2" type="ORF">SAMN00777080_2689</name>
</gene>
<evidence type="ECO:0000256" key="1">
    <source>
        <dbReference type="ARBA" id="ARBA00022649"/>
    </source>
</evidence>
<keyword evidence="1" id="KW-1277">Toxin-antitoxin system</keyword>
<dbReference type="Pfam" id="PF05016">
    <property type="entry name" value="ParE_toxin"/>
    <property type="match status" value="1"/>
</dbReference>
<organism evidence="2 3">
    <name type="scientific">Aquiflexum balticum DSM 16537</name>
    <dbReference type="NCBI Taxonomy" id="758820"/>
    <lineage>
        <taxon>Bacteria</taxon>
        <taxon>Pseudomonadati</taxon>
        <taxon>Bacteroidota</taxon>
        <taxon>Cytophagia</taxon>
        <taxon>Cytophagales</taxon>
        <taxon>Cyclobacteriaceae</taxon>
        <taxon>Aquiflexum</taxon>
    </lineage>
</organism>
<dbReference type="Gene3D" id="3.30.2310.20">
    <property type="entry name" value="RelE-like"/>
    <property type="match status" value="1"/>
</dbReference>
<dbReference type="AlphaFoldDB" id="A0A1W2H5N1"/>
<sequence>MERKIIWEDHAIELFIKAIEWISKDSVFQAEKVEKAILEKIEELPNYPEKYPPDKFKLQNPGLFRAFETHSYRVSYKFNDQEIRILRIRHVRQSPKAY</sequence>